<dbReference type="AlphaFoldDB" id="A0A9N9FZB6"/>
<evidence type="ECO:0000313" key="1">
    <source>
        <dbReference type="EMBL" id="CAG8570829.1"/>
    </source>
</evidence>
<protein>
    <submittedName>
        <fullName evidence="1">16201_t:CDS:1</fullName>
    </submittedName>
</protein>
<accession>A0A9N9FZB6</accession>
<gene>
    <name evidence="1" type="ORF">FCALED_LOCUS7085</name>
</gene>
<evidence type="ECO:0000313" key="2">
    <source>
        <dbReference type="Proteomes" id="UP000789570"/>
    </source>
</evidence>
<comment type="caution">
    <text evidence="1">The sequence shown here is derived from an EMBL/GenBank/DDBJ whole genome shotgun (WGS) entry which is preliminary data.</text>
</comment>
<name>A0A9N9FZB6_9GLOM</name>
<proteinExistence type="predicted"/>
<organism evidence="1 2">
    <name type="scientific">Funneliformis caledonium</name>
    <dbReference type="NCBI Taxonomy" id="1117310"/>
    <lineage>
        <taxon>Eukaryota</taxon>
        <taxon>Fungi</taxon>
        <taxon>Fungi incertae sedis</taxon>
        <taxon>Mucoromycota</taxon>
        <taxon>Glomeromycotina</taxon>
        <taxon>Glomeromycetes</taxon>
        <taxon>Glomerales</taxon>
        <taxon>Glomeraceae</taxon>
        <taxon>Funneliformis</taxon>
    </lineage>
</organism>
<sequence>MKKRKVGQIDNSTHPSIVQQHTLLPLLLSLPSDTNHLKKIRRITTNAEKAILNQLFEFGEKPPEIAILKYYQNFKLSLQTRRLKESNNIGEITPTRFKNKV</sequence>
<reference evidence="1" key="1">
    <citation type="submission" date="2021-06" db="EMBL/GenBank/DDBJ databases">
        <authorList>
            <person name="Kallberg Y."/>
            <person name="Tangrot J."/>
            <person name="Rosling A."/>
        </authorList>
    </citation>
    <scope>NUCLEOTIDE SEQUENCE</scope>
    <source>
        <strain evidence="1">UK204</strain>
    </source>
</reference>
<dbReference type="EMBL" id="CAJVPQ010001805">
    <property type="protein sequence ID" value="CAG8570829.1"/>
    <property type="molecule type" value="Genomic_DNA"/>
</dbReference>
<dbReference type="Proteomes" id="UP000789570">
    <property type="component" value="Unassembled WGS sequence"/>
</dbReference>
<keyword evidence="2" id="KW-1185">Reference proteome</keyword>
<dbReference type="OrthoDB" id="2437108at2759"/>